<reference evidence="1" key="1">
    <citation type="submission" date="2020-03" db="EMBL/GenBank/DDBJ databases">
        <title>The deep terrestrial virosphere.</title>
        <authorList>
            <person name="Holmfeldt K."/>
            <person name="Nilsson E."/>
            <person name="Simone D."/>
            <person name="Lopez-Fernandez M."/>
            <person name="Wu X."/>
            <person name="de Brujin I."/>
            <person name="Lundin D."/>
            <person name="Andersson A."/>
            <person name="Bertilsson S."/>
            <person name="Dopson M."/>
        </authorList>
    </citation>
    <scope>NUCLEOTIDE SEQUENCE</scope>
    <source>
        <strain evidence="1">MM415B00380</strain>
    </source>
</reference>
<dbReference type="AlphaFoldDB" id="A0A6M3J9R6"/>
<organism evidence="1">
    <name type="scientific">viral metagenome</name>
    <dbReference type="NCBI Taxonomy" id="1070528"/>
    <lineage>
        <taxon>unclassified sequences</taxon>
        <taxon>metagenomes</taxon>
        <taxon>organismal metagenomes</taxon>
    </lineage>
</organism>
<protein>
    <submittedName>
        <fullName evidence="1">Uncharacterized protein</fullName>
    </submittedName>
</protein>
<accession>A0A6M3J9R6</accession>
<gene>
    <name evidence="1" type="ORF">MM415B00380_0054</name>
</gene>
<evidence type="ECO:0000313" key="1">
    <source>
        <dbReference type="EMBL" id="QJA65802.1"/>
    </source>
</evidence>
<name>A0A6M3J9R6_9ZZZZ</name>
<proteinExistence type="predicted"/>
<dbReference type="EMBL" id="MT141544">
    <property type="protein sequence ID" value="QJA65802.1"/>
    <property type="molecule type" value="Genomic_DNA"/>
</dbReference>
<sequence>MEKVATTTITSIKFGHEWNAAASGYADRMKAALVSAFYPFGSLSEGQRLAELLVRYPRAEESARAALLPQIVKELWRDRGCDHVCALHLWDPEEIALVTPTSSTEISISRGNVEVTFPHGGSTYRADLIMDAWLASGFAPGWAEMRDEDGVVDLRHFYKCRVAAADATDKEAAASAAEYPEREDLSEWSSWARENLARVKALAKLV</sequence>